<evidence type="ECO:0000313" key="2">
    <source>
        <dbReference type="EMBL" id="MPM10871.1"/>
    </source>
</evidence>
<comment type="caution">
    <text evidence="2">The sequence shown here is derived from an EMBL/GenBank/DDBJ whole genome shotgun (WGS) entry which is preliminary data.</text>
</comment>
<evidence type="ECO:0000256" key="1">
    <source>
        <dbReference type="ARBA" id="ARBA00010759"/>
    </source>
</evidence>
<dbReference type="Pfam" id="PF01327">
    <property type="entry name" value="Pep_deformylase"/>
    <property type="match status" value="1"/>
</dbReference>
<dbReference type="InterPro" id="IPR036821">
    <property type="entry name" value="Peptide_deformylase_sf"/>
</dbReference>
<proteinExistence type="inferred from homology"/>
<dbReference type="SUPFAM" id="SSF56420">
    <property type="entry name" value="Peptide deformylase"/>
    <property type="match status" value="1"/>
</dbReference>
<gene>
    <name evidence="2" type="ORF">SDC9_57208</name>
</gene>
<accession>A0A644X4T9</accession>
<dbReference type="AlphaFoldDB" id="A0A644X4T9"/>
<sequence length="67" mass="8002">MAREIMRDTASLYEAEEGCLSLEGTRTAKRWKSVKVRYQNRDFQNRDLHRLHVGKLRYQCPEYKGIV</sequence>
<dbReference type="Gene3D" id="3.90.45.10">
    <property type="entry name" value="Peptide deformylase"/>
    <property type="match status" value="1"/>
</dbReference>
<name>A0A644X4T9_9ZZZZ</name>
<dbReference type="EMBL" id="VSSQ01001752">
    <property type="protein sequence ID" value="MPM10871.1"/>
    <property type="molecule type" value="Genomic_DNA"/>
</dbReference>
<comment type="similarity">
    <text evidence="1">Belongs to the polypeptide deformylase family.</text>
</comment>
<protein>
    <submittedName>
        <fullName evidence="2">Uncharacterized protein</fullName>
    </submittedName>
</protein>
<organism evidence="2">
    <name type="scientific">bioreactor metagenome</name>
    <dbReference type="NCBI Taxonomy" id="1076179"/>
    <lineage>
        <taxon>unclassified sequences</taxon>
        <taxon>metagenomes</taxon>
        <taxon>ecological metagenomes</taxon>
    </lineage>
</organism>
<reference evidence="2" key="1">
    <citation type="submission" date="2019-08" db="EMBL/GenBank/DDBJ databases">
        <authorList>
            <person name="Kucharzyk K."/>
            <person name="Murdoch R.W."/>
            <person name="Higgins S."/>
            <person name="Loffler F."/>
        </authorList>
    </citation>
    <scope>NUCLEOTIDE SEQUENCE</scope>
</reference>
<dbReference type="InterPro" id="IPR023635">
    <property type="entry name" value="Peptide_deformylase"/>
</dbReference>
<dbReference type="GO" id="GO:0042586">
    <property type="term" value="F:peptide deformylase activity"/>
    <property type="evidence" value="ECO:0007669"/>
    <property type="project" value="InterPro"/>
</dbReference>